<sequence>MMKKFLSAMTVLSVLLSIFVVPDKSQAASNYLINRATDGTVTAGENQSSDPPENKENVFDGNAFSKWFVNQPSVWIQYQFSGNQAYAINHYTIRAANDYPERDPRSWTLKGSNDGVNWTPLDTRDSQDFTYRYQIRDYTFSNSTPYNYYRFDIENHSGQSLQLAEIELFDGTQGEYTDLQPTITASGENAPHEGIAQVYDRTSTTKWLTFENSGFLQFDFGQAITLDGYAITSANDASERDPKSWTLLASNDGNSWTTLDSKTDEYFDRRHQRNYYLLTSNQTSYRYYKFNLQNHSGNILQIGEIEFSYKEDKWHAIAPAIVFNNYDPTSKGALFEQALPNVQEEAAAIVRKLCSILYENPNDIRLGPKVIRISIRDMNGVAHAAGNSTEKEVSISSRYLEAVNNSSTPLRREIIGILYHELTHVYQYDDNAYGQIGYLIEGMADTVRFEVGYHDRYAQTAGGTWQDGYGRTGDFIRWIDEHKHHGFIREMNASLDPFDGTSWNESIFQQLTGENVLLLWNQYQASLDHSSPTIPQELTASNVTQSSVNLSWSASTDNAGVAGYDVFVNGVKVGSSSSTDYTVDGLTAGTTYTFSVAAFDASGNVSALSNTITATTLALNDAVILNVSVPSNTPSNAAVYLAANINNWNAGDDNYRLSKNSDGTYRIELNVPAGTTVEFKLTRGTWGSVETNSNGTDIANRTLLITGEPQNVNLTVQKWIDL</sequence>
<dbReference type="InterPro" id="IPR003961">
    <property type="entry name" value="FN3_dom"/>
</dbReference>
<evidence type="ECO:0000259" key="4">
    <source>
        <dbReference type="PROSITE" id="PS51166"/>
    </source>
</evidence>
<feature type="chain" id="PRO_5011551740" evidence="1">
    <location>
        <begin position="28"/>
        <end position="722"/>
    </location>
</feature>
<evidence type="ECO:0000259" key="3">
    <source>
        <dbReference type="PROSITE" id="PS50853"/>
    </source>
</evidence>
<name>A0A1G7KTT1_9BACL</name>
<dbReference type="SUPFAM" id="SSF49785">
    <property type="entry name" value="Galactose-binding domain-like"/>
    <property type="match status" value="2"/>
</dbReference>
<dbReference type="PANTHER" id="PTHR33321">
    <property type="match status" value="1"/>
</dbReference>
<dbReference type="GO" id="GO:2001070">
    <property type="term" value="F:starch binding"/>
    <property type="evidence" value="ECO:0007669"/>
    <property type="project" value="InterPro"/>
</dbReference>
<evidence type="ECO:0000259" key="2">
    <source>
        <dbReference type="PROSITE" id="PS50022"/>
    </source>
</evidence>
<protein>
    <submittedName>
        <fullName evidence="5">F5/8 type C domain-containing protein</fullName>
    </submittedName>
</protein>
<dbReference type="SMART" id="SM01065">
    <property type="entry name" value="CBM_2"/>
    <property type="match status" value="1"/>
</dbReference>
<feature type="domain" description="CBM20" evidence="4">
    <location>
        <begin position="615"/>
        <end position="721"/>
    </location>
</feature>
<evidence type="ECO:0000313" key="6">
    <source>
        <dbReference type="Proteomes" id="UP000198972"/>
    </source>
</evidence>
<keyword evidence="1" id="KW-0732">Signal</keyword>
<dbReference type="AlphaFoldDB" id="A0A1G7KTT1"/>
<dbReference type="SUPFAM" id="SSF49452">
    <property type="entry name" value="Starch-binding domain-like"/>
    <property type="match status" value="1"/>
</dbReference>
<feature type="domain" description="F5/8 type C" evidence="2">
    <location>
        <begin position="161"/>
        <end position="268"/>
    </location>
</feature>
<dbReference type="STRING" id="670482.SAMN04488542_11073"/>
<dbReference type="RefSeq" id="WP_245742334.1">
    <property type="nucleotide sequence ID" value="NZ_FNBG01000010.1"/>
</dbReference>
<feature type="domain" description="Fibronectin type-III" evidence="3">
    <location>
        <begin position="534"/>
        <end position="619"/>
    </location>
</feature>
<dbReference type="InterPro" id="IPR002044">
    <property type="entry name" value="CBM20"/>
</dbReference>
<proteinExistence type="predicted"/>
<dbReference type="SMART" id="SM00060">
    <property type="entry name" value="FN3"/>
    <property type="match status" value="1"/>
</dbReference>
<dbReference type="Pfam" id="PF00041">
    <property type="entry name" value="fn3"/>
    <property type="match status" value="1"/>
</dbReference>
<dbReference type="EMBL" id="FNBG01000010">
    <property type="protein sequence ID" value="SDF40615.1"/>
    <property type="molecule type" value="Genomic_DNA"/>
</dbReference>
<dbReference type="Proteomes" id="UP000198972">
    <property type="component" value="Unassembled WGS sequence"/>
</dbReference>
<dbReference type="PANTHER" id="PTHR33321:SF12">
    <property type="entry name" value="PLANT BASIC SECRETORY PROTEIN (BSP) FAMILY PROTEIN"/>
    <property type="match status" value="1"/>
</dbReference>
<accession>A0A1G7KTT1</accession>
<organism evidence="5 6">
    <name type="scientific">Fontibacillus panacisegetis</name>
    <dbReference type="NCBI Taxonomy" id="670482"/>
    <lineage>
        <taxon>Bacteria</taxon>
        <taxon>Bacillati</taxon>
        <taxon>Bacillota</taxon>
        <taxon>Bacilli</taxon>
        <taxon>Bacillales</taxon>
        <taxon>Paenibacillaceae</taxon>
        <taxon>Fontibacillus</taxon>
    </lineage>
</organism>
<dbReference type="Pfam" id="PF00754">
    <property type="entry name" value="F5_F8_type_C"/>
    <property type="match status" value="2"/>
</dbReference>
<gene>
    <name evidence="5" type="ORF">SAMN04488542_11073</name>
</gene>
<dbReference type="Gene3D" id="2.60.120.260">
    <property type="entry name" value="Galactose-binding domain-like"/>
    <property type="match status" value="2"/>
</dbReference>
<dbReference type="InterPro" id="IPR007541">
    <property type="entry name" value="Uncharacterised_BSP"/>
</dbReference>
<keyword evidence="6" id="KW-1185">Reference proteome</keyword>
<dbReference type="Gene3D" id="2.60.40.10">
    <property type="entry name" value="Immunoglobulins"/>
    <property type="match status" value="2"/>
</dbReference>
<dbReference type="CDD" id="cd00063">
    <property type="entry name" value="FN3"/>
    <property type="match status" value="1"/>
</dbReference>
<dbReference type="PROSITE" id="PS50853">
    <property type="entry name" value="FN3"/>
    <property type="match status" value="1"/>
</dbReference>
<evidence type="ECO:0000313" key="5">
    <source>
        <dbReference type="EMBL" id="SDF40615.1"/>
    </source>
</evidence>
<dbReference type="PROSITE" id="PS51166">
    <property type="entry name" value="CBM20"/>
    <property type="match status" value="1"/>
</dbReference>
<dbReference type="InterPro" id="IPR013783">
    <property type="entry name" value="Ig-like_fold"/>
</dbReference>
<dbReference type="PROSITE" id="PS50022">
    <property type="entry name" value="FA58C_3"/>
    <property type="match status" value="1"/>
</dbReference>
<reference evidence="5 6" key="1">
    <citation type="submission" date="2016-10" db="EMBL/GenBank/DDBJ databases">
        <authorList>
            <person name="de Groot N.N."/>
        </authorList>
    </citation>
    <scope>NUCLEOTIDE SEQUENCE [LARGE SCALE GENOMIC DNA]</scope>
    <source>
        <strain evidence="5 6">DSM 28129</strain>
    </source>
</reference>
<dbReference type="InterPro" id="IPR000421">
    <property type="entry name" value="FA58C"/>
</dbReference>
<dbReference type="SUPFAM" id="SSF49265">
    <property type="entry name" value="Fibronectin type III"/>
    <property type="match status" value="1"/>
</dbReference>
<dbReference type="InterPro" id="IPR036116">
    <property type="entry name" value="FN3_sf"/>
</dbReference>
<evidence type="ECO:0000256" key="1">
    <source>
        <dbReference type="SAM" id="SignalP"/>
    </source>
</evidence>
<dbReference type="InterPro" id="IPR013784">
    <property type="entry name" value="Carb-bd-like_fold"/>
</dbReference>
<dbReference type="Pfam" id="PF04450">
    <property type="entry name" value="BSP"/>
    <property type="match status" value="1"/>
</dbReference>
<dbReference type="InterPro" id="IPR008979">
    <property type="entry name" value="Galactose-bd-like_sf"/>
</dbReference>
<feature type="signal peptide" evidence="1">
    <location>
        <begin position="1"/>
        <end position="27"/>
    </location>
</feature>